<feature type="transmembrane region" description="Helical" evidence="1">
    <location>
        <begin position="12"/>
        <end position="40"/>
    </location>
</feature>
<dbReference type="Proteomes" id="UP001222800">
    <property type="component" value="Chromosome"/>
</dbReference>
<reference evidence="3 4" key="1">
    <citation type="submission" date="2023-03" db="EMBL/GenBank/DDBJ databases">
        <title>Complete genome sequence of Tepidibacter sp. SWIR-1, isolated from a deep-sea hydrothermal vent.</title>
        <authorList>
            <person name="Li X."/>
        </authorList>
    </citation>
    <scope>NUCLEOTIDE SEQUENCE [LARGE SCALE GENOMIC DNA]</scope>
    <source>
        <strain evidence="3 4">SWIR-1</strain>
    </source>
</reference>
<keyword evidence="1" id="KW-0812">Transmembrane</keyword>
<protein>
    <submittedName>
        <fullName evidence="3">YdcF family protein</fullName>
    </submittedName>
</protein>
<dbReference type="PANTHER" id="PTHR30336:SF4">
    <property type="entry name" value="ENVELOPE BIOGENESIS FACTOR ELYC"/>
    <property type="match status" value="1"/>
</dbReference>
<evidence type="ECO:0000256" key="1">
    <source>
        <dbReference type="SAM" id="Phobius"/>
    </source>
</evidence>
<evidence type="ECO:0000313" key="4">
    <source>
        <dbReference type="Proteomes" id="UP001222800"/>
    </source>
</evidence>
<dbReference type="CDD" id="cd06259">
    <property type="entry name" value="YdcF-like"/>
    <property type="match status" value="1"/>
</dbReference>
<keyword evidence="1" id="KW-1133">Transmembrane helix</keyword>
<evidence type="ECO:0000313" key="3">
    <source>
        <dbReference type="EMBL" id="WFD11481.1"/>
    </source>
</evidence>
<gene>
    <name evidence="3" type="ORF">P4S50_05235</name>
</gene>
<dbReference type="InterPro" id="IPR014729">
    <property type="entry name" value="Rossmann-like_a/b/a_fold"/>
</dbReference>
<dbReference type="EMBL" id="CP120733">
    <property type="protein sequence ID" value="WFD11481.1"/>
    <property type="molecule type" value="Genomic_DNA"/>
</dbReference>
<dbReference type="InterPro" id="IPR051599">
    <property type="entry name" value="Cell_Envelope_Assoc"/>
</dbReference>
<dbReference type="PANTHER" id="PTHR30336">
    <property type="entry name" value="INNER MEMBRANE PROTEIN, PROBABLE PERMEASE"/>
    <property type="match status" value="1"/>
</dbReference>
<organism evidence="3 4">
    <name type="scientific">Tepidibacter hydrothermalis</name>
    <dbReference type="NCBI Taxonomy" id="3036126"/>
    <lineage>
        <taxon>Bacteria</taxon>
        <taxon>Bacillati</taxon>
        <taxon>Bacillota</taxon>
        <taxon>Clostridia</taxon>
        <taxon>Peptostreptococcales</taxon>
        <taxon>Peptostreptococcaceae</taxon>
        <taxon>Tepidibacter</taxon>
    </lineage>
</organism>
<dbReference type="InterPro" id="IPR003848">
    <property type="entry name" value="DUF218"/>
</dbReference>
<keyword evidence="1" id="KW-0472">Membrane</keyword>
<keyword evidence="4" id="KW-1185">Reference proteome</keyword>
<dbReference type="Pfam" id="PF02698">
    <property type="entry name" value="DUF218"/>
    <property type="match status" value="1"/>
</dbReference>
<name>A0ABY8EEX3_9FIRM</name>
<feature type="transmembrane region" description="Helical" evidence="1">
    <location>
        <begin position="60"/>
        <end position="81"/>
    </location>
</feature>
<evidence type="ECO:0000259" key="2">
    <source>
        <dbReference type="Pfam" id="PF02698"/>
    </source>
</evidence>
<dbReference type="Gene3D" id="3.40.50.620">
    <property type="entry name" value="HUPs"/>
    <property type="match status" value="1"/>
</dbReference>
<proteinExistence type="predicted"/>
<feature type="domain" description="DUF218" evidence="2">
    <location>
        <begin position="93"/>
        <end position="236"/>
    </location>
</feature>
<dbReference type="RefSeq" id="WP_277733558.1">
    <property type="nucleotide sequence ID" value="NZ_CP120733.1"/>
</dbReference>
<accession>A0ABY8EEX3</accession>
<sequence>MKIKFIKLIVFILTVLLIRFGFTFGMLFLTGFILLILGLIYILELSKRSNNKRVNILKNIYIIGFICFFISFITIETLAFINMNDEIIDKKIDYVVVLGSGLRGDKVSPILANRLDKAYDYIKKYNETDVIVSGGQGKDELISEARAMKNYLIQKGVGSNKIILEDKSTSTIENIKYTKDILKEKKELHKTILLVTSDYHIFRSKMIANGFGIDNIGISSKSSTFLRVNYMFREYFTIIKDFIYLKFYKIN</sequence>